<proteinExistence type="predicted"/>
<dbReference type="EMBL" id="QGKW02001911">
    <property type="protein sequence ID" value="KAF2565326.1"/>
    <property type="molecule type" value="Genomic_DNA"/>
</dbReference>
<sequence>MEMAEKASGGGGGEGEKTETRELGRHSNGGGRRRRIEEEEDDGIDTATRCIRRCGGDGSWRRRLDCE</sequence>
<name>A0A8S9I7L5_BRACR</name>
<gene>
    <name evidence="2" type="ORF">F2Q68_00026767</name>
</gene>
<protein>
    <submittedName>
        <fullName evidence="2">Uncharacterized protein</fullName>
    </submittedName>
</protein>
<dbReference type="AlphaFoldDB" id="A0A8S9I7L5"/>
<evidence type="ECO:0000256" key="1">
    <source>
        <dbReference type="SAM" id="MobiDB-lite"/>
    </source>
</evidence>
<reference evidence="2" key="1">
    <citation type="submission" date="2019-12" db="EMBL/GenBank/DDBJ databases">
        <title>Genome sequencing and annotation of Brassica cretica.</title>
        <authorList>
            <person name="Studholme D.J."/>
            <person name="Sarris P.F."/>
        </authorList>
    </citation>
    <scope>NUCLEOTIDE SEQUENCE</scope>
    <source>
        <strain evidence="2">PFS-001/15</strain>
        <tissue evidence="2">Leaf</tissue>
    </source>
</reference>
<evidence type="ECO:0000313" key="2">
    <source>
        <dbReference type="EMBL" id="KAF2565326.1"/>
    </source>
</evidence>
<feature type="compositionally biased region" description="Basic and acidic residues" evidence="1">
    <location>
        <begin position="14"/>
        <end position="25"/>
    </location>
</feature>
<evidence type="ECO:0000313" key="3">
    <source>
        <dbReference type="Proteomes" id="UP000712281"/>
    </source>
</evidence>
<feature type="region of interest" description="Disordered" evidence="1">
    <location>
        <begin position="1"/>
        <end position="47"/>
    </location>
</feature>
<organism evidence="2 3">
    <name type="scientific">Brassica cretica</name>
    <name type="common">Mustard</name>
    <dbReference type="NCBI Taxonomy" id="69181"/>
    <lineage>
        <taxon>Eukaryota</taxon>
        <taxon>Viridiplantae</taxon>
        <taxon>Streptophyta</taxon>
        <taxon>Embryophyta</taxon>
        <taxon>Tracheophyta</taxon>
        <taxon>Spermatophyta</taxon>
        <taxon>Magnoliopsida</taxon>
        <taxon>eudicotyledons</taxon>
        <taxon>Gunneridae</taxon>
        <taxon>Pentapetalae</taxon>
        <taxon>rosids</taxon>
        <taxon>malvids</taxon>
        <taxon>Brassicales</taxon>
        <taxon>Brassicaceae</taxon>
        <taxon>Brassiceae</taxon>
        <taxon>Brassica</taxon>
    </lineage>
</organism>
<dbReference type="Proteomes" id="UP000712281">
    <property type="component" value="Unassembled WGS sequence"/>
</dbReference>
<accession>A0A8S9I7L5</accession>
<comment type="caution">
    <text evidence="2">The sequence shown here is derived from an EMBL/GenBank/DDBJ whole genome shotgun (WGS) entry which is preliminary data.</text>
</comment>